<proteinExistence type="predicted"/>
<feature type="transmembrane region" description="Helical" evidence="1">
    <location>
        <begin position="47"/>
        <end position="65"/>
    </location>
</feature>
<dbReference type="AlphaFoldDB" id="E3CUR0"/>
<accession>E3CUR0</accession>
<keyword evidence="1" id="KW-1133">Transmembrane helix</keyword>
<keyword evidence="1" id="KW-0472">Membrane</keyword>
<dbReference type="PaxDb" id="584708-Apau_0712"/>
<dbReference type="HOGENOM" id="CLU_1393768_0_0_0"/>
<dbReference type="RefSeq" id="WP_006300304.1">
    <property type="nucleotide sequence ID" value="NZ_CM001022.1"/>
</dbReference>
<evidence type="ECO:0000313" key="2">
    <source>
        <dbReference type="EMBL" id="EFQ23140.1"/>
    </source>
</evidence>
<keyword evidence="1" id="KW-0812">Transmembrane</keyword>
<feature type="transmembrane region" description="Helical" evidence="1">
    <location>
        <begin position="77"/>
        <end position="98"/>
    </location>
</feature>
<feature type="transmembrane region" description="Helical" evidence="1">
    <location>
        <begin position="158"/>
        <end position="182"/>
    </location>
</feature>
<reference evidence="2 3" key="1">
    <citation type="journal article" date="2010" name="Stand. Genomic Sci.">
        <title>Non-contiguous finished genome sequence of Aminomonas paucivorans type strain (GLU-3).</title>
        <authorList>
            <person name="Pitluck S."/>
            <person name="Yasawong M."/>
            <person name="Held B."/>
            <person name="Lapidus A."/>
            <person name="Nolan M."/>
            <person name="Copeland A."/>
            <person name="Lucas S."/>
            <person name="Del Rio T.G."/>
            <person name="Tice H."/>
            <person name="Cheng J.F."/>
            <person name="Chertkov O."/>
            <person name="Goodwin L."/>
            <person name="Tapia R."/>
            <person name="Han C."/>
            <person name="Liolios K."/>
            <person name="Ivanova N."/>
            <person name="Mavromatis K."/>
            <person name="Ovchinnikova G."/>
            <person name="Pati A."/>
            <person name="Chen A."/>
            <person name="Palaniappan K."/>
            <person name="Land M."/>
            <person name="Hauser L."/>
            <person name="Chang Y.J."/>
            <person name="Jeffries C.D."/>
            <person name="Pukall R."/>
            <person name="Spring S."/>
            <person name="Rohde M."/>
            <person name="Sikorski J."/>
            <person name="Goker M."/>
            <person name="Woyke T."/>
            <person name="Bristow J."/>
            <person name="Eisen J.A."/>
            <person name="Markowitz V."/>
            <person name="Hugenholtz P."/>
            <person name="Kyrpides N.C."/>
            <person name="Klenk H.P."/>
        </authorList>
    </citation>
    <scope>NUCLEOTIDE SEQUENCE [LARGE SCALE GENOMIC DNA]</scope>
    <source>
        <strain evidence="2 3">DSM 12260</strain>
    </source>
</reference>
<dbReference type="Proteomes" id="UP000005096">
    <property type="component" value="Chromosome"/>
</dbReference>
<evidence type="ECO:0000313" key="3">
    <source>
        <dbReference type="Proteomes" id="UP000005096"/>
    </source>
</evidence>
<protein>
    <submittedName>
        <fullName evidence="2">Uncharacterized protein</fullName>
    </submittedName>
</protein>
<sequence length="195" mass="22021">MYRVFSYAMALFWVLVQQTCLGCARWACDDLEGTKRPLKPFLRGQGAFFLLLALLAAADLAGLVPRLHHHTNNSPSLVWQFLCTAMLVLDGGLLAYEWRFYRLHASGASGAGTDRAWEVFLLWGGLCLALYGVYFAGAVSVAWRHSLDLREWGHLCLFYFRIVNTLYLILEGSMGLVAFLLWRNLRREAVGRALS</sequence>
<gene>
    <name evidence="2" type="ORF">Apau_0712</name>
</gene>
<name>E3CUR0_9BACT</name>
<evidence type="ECO:0000256" key="1">
    <source>
        <dbReference type="SAM" id="Phobius"/>
    </source>
</evidence>
<keyword evidence="3" id="KW-1185">Reference proteome</keyword>
<dbReference type="EMBL" id="CM001022">
    <property type="protein sequence ID" value="EFQ23140.1"/>
    <property type="molecule type" value="Genomic_DNA"/>
</dbReference>
<feature type="transmembrane region" description="Helical" evidence="1">
    <location>
        <begin position="119"/>
        <end position="143"/>
    </location>
</feature>
<organism evidence="2 3">
    <name type="scientific">Aminomonas paucivorans DSM 12260</name>
    <dbReference type="NCBI Taxonomy" id="584708"/>
    <lineage>
        <taxon>Bacteria</taxon>
        <taxon>Thermotogati</taxon>
        <taxon>Synergistota</taxon>
        <taxon>Synergistia</taxon>
        <taxon>Synergistales</taxon>
        <taxon>Synergistaceae</taxon>
        <taxon>Aminomonas</taxon>
    </lineage>
</organism>